<dbReference type="PROSITE" id="PS50113">
    <property type="entry name" value="PAC"/>
    <property type="match status" value="1"/>
</dbReference>
<feature type="modified residue" description="4-aspartylphosphate" evidence="4">
    <location>
        <position position="909"/>
    </location>
</feature>
<dbReference type="SMART" id="SM00091">
    <property type="entry name" value="PAS"/>
    <property type="match status" value="2"/>
</dbReference>
<dbReference type="PANTHER" id="PTHR45339:SF5">
    <property type="entry name" value="HISTIDINE KINASE"/>
    <property type="match status" value="1"/>
</dbReference>
<dbReference type="InterPro" id="IPR005467">
    <property type="entry name" value="His_kinase_dom"/>
</dbReference>
<organism evidence="10 11">
    <name type="scientific">Rubrivivax gelatinosus</name>
    <name type="common">Rhodocyclus gelatinosus</name>
    <name type="synonym">Rhodopseudomonas gelatinosa</name>
    <dbReference type="NCBI Taxonomy" id="28068"/>
    <lineage>
        <taxon>Bacteria</taxon>
        <taxon>Pseudomonadati</taxon>
        <taxon>Pseudomonadota</taxon>
        <taxon>Betaproteobacteria</taxon>
        <taxon>Burkholderiales</taxon>
        <taxon>Sphaerotilaceae</taxon>
        <taxon>Rubrivivax</taxon>
    </lineage>
</organism>
<dbReference type="SMART" id="SM00388">
    <property type="entry name" value="HisKA"/>
    <property type="match status" value="1"/>
</dbReference>
<dbReference type="PANTHER" id="PTHR45339">
    <property type="entry name" value="HYBRID SIGNAL TRANSDUCTION HISTIDINE KINASE J"/>
    <property type="match status" value="1"/>
</dbReference>
<comment type="caution">
    <text evidence="10">The sequence shown here is derived from an EMBL/GenBank/DDBJ whole genome shotgun (WGS) entry which is preliminary data.</text>
</comment>
<dbReference type="InterPro" id="IPR003594">
    <property type="entry name" value="HATPase_dom"/>
</dbReference>
<dbReference type="GO" id="GO:0016301">
    <property type="term" value="F:kinase activity"/>
    <property type="evidence" value="ECO:0007669"/>
    <property type="project" value="UniProtKB-KW"/>
</dbReference>
<reference evidence="10" key="2">
    <citation type="journal article" date="2020" name="Microorganisms">
        <title>Osmotic Adaptation and Compatible Solute Biosynthesis of Phototrophic Bacteria as Revealed from Genome Analyses.</title>
        <authorList>
            <person name="Imhoff J.F."/>
            <person name="Rahn T."/>
            <person name="Kunzel S."/>
            <person name="Keller A."/>
            <person name="Neulinger S.C."/>
        </authorList>
    </citation>
    <scope>NUCLEOTIDE SEQUENCE</scope>
    <source>
        <strain evidence="10">IM 151</strain>
    </source>
</reference>
<feature type="domain" description="Response regulatory" evidence="7">
    <location>
        <begin position="860"/>
        <end position="975"/>
    </location>
</feature>
<keyword evidence="10" id="KW-0418">Kinase</keyword>
<comment type="catalytic activity">
    <reaction evidence="1">
        <text>ATP + protein L-histidine = ADP + protein N-phospho-L-histidine.</text>
        <dbReference type="EC" id="2.7.13.3"/>
    </reaction>
</comment>
<dbReference type="InterPro" id="IPR001610">
    <property type="entry name" value="PAC"/>
</dbReference>
<accession>A0ABS1E1J2</accession>
<dbReference type="InterPro" id="IPR001789">
    <property type="entry name" value="Sig_transdc_resp-reg_receiver"/>
</dbReference>
<evidence type="ECO:0000256" key="2">
    <source>
        <dbReference type="ARBA" id="ARBA00012438"/>
    </source>
</evidence>
<sequence>MAAAPRPGARRWLAVFAALVLAVLLASAWQARNRSTTALDARSERLQQAAERLHAGALRLALAGRDDGQRREAELLLRQSAAAALEIGRASSLVTPASAFSSGVDSALAADPAQAAEALPALTQQWQGFEQAARVQATAARRQAQRRFVLVLAVSTLLAAALLAWSRRRARPAEGELPETLIEDSALAQLAPGERAFGALPGDTQPMLVAYWDRALKLRFANKAYLEWYGLSREDVIGRTMGEVLGAQVPVQRREAIERVLGGEVIQTEMDIRGSGGRIGHFWIYRLPDRRGGKVEGFFFIATNVTELNEARLAAEAANQALARAEAFTREVADNLPVLVIYWDHEQRCRFANHACQDWFGRSEAEMLGRTIAELIPEPQYAAALPQIEAALRGERQQYERAIARADGSVVPFFANYVPRRIDGQVAGFIAVFTDVSALKQAENRLAEINVELQQRAAQAEAATRAKSAFLANMSHEIRTPMNAIIGLTHLLARDMRDDKQRERLRKIDGAASHLLQILNDVLDLSKIEAGKLRLAPTDFVRDELIARALDVVEGQARAKGLELVVDTDHVPARLHGDARLLSQALINLLGNAVKFTERGWIRLRAEVLQQDGERVYVRFEVQDTGIGIEPQQQARLFTAFEQADNSSTRRHGGTGLGLALTRHIAELMGGRAEASSQPGAGSRFSFSAWLARAAAAAPAPAARALPAALRALVVDDLAEAREAIASQLEQLGIAADTAAGGDEALARVAQARAAGRGYELLLVDWRMPGCDGLQTLQRLRAAPAGAPAHTILVSAEDAPTLHELGREAGYEAVLMKPLTPSTLHDTLARLLQPALDEPRAAGPAGDAFERLRERAPGRRVLLAEDNLVNQEVARALLESAGLEVTIAADGRRAVELACSQPFDLVLMDVQMPVLDGLDATRSIRARLGRTLPIVAMTANAFGEDHDACLEAGMDGHIAKPVDPPLLYAELLRWLLPRVR</sequence>
<dbReference type="PROSITE" id="PS50112">
    <property type="entry name" value="PAS"/>
    <property type="match status" value="2"/>
</dbReference>
<evidence type="ECO:0000313" key="10">
    <source>
        <dbReference type="EMBL" id="MBK1715310.1"/>
    </source>
</evidence>
<dbReference type="Pfam" id="PF00072">
    <property type="entry name" value="Response_reg"/>
    <property type="match status" value="2"/>
</dbReference>
<evidence type="ECO:0000259" key="9">
    <source>
        <dbReference type="PROSITE" id="PS50113"/>
    </source>
</evidence>
<dbReference type="CDD" id="cd00156">
    <property type="entry name" value="REC"/>
    <property type="match status" value="1"/>
</dbReference>
<feature type="domain" description="Response regulatory" evidence="7">
    <location>
        <begin position="711"/>
        <end position="832"/>
    </location>
</feature>
<gene>
    <name evidence="10" type="ORF">CKO43_21360</name>
</gene>
<dbReference type="PROSITE" id="PS50110">
    <property type="entry name" value="RESPONSE_REGULATORY"/>
    <property type="match status" value="2"/>
</dbReference>
<evidence type="ECO:0000256" key="3">
    <source>
        <dbReference type="ARBA" id="ARBA00022553"/>
    </source>
</evidence>
<dbReference type="EMBL" id="NRRU01000111">
    <property type="protein sequence ID" value="MBK1715310.1"/>
    <property type="molecule type" value="Genomic_DNA"/>
</dbReference>
<keyword evidence="11" id="KW-1185">Reference proteome</keyword>
<dbReference type="InterPro" id="IPR000700">
    <property type="entry name" value="PAS-assoc_C"/>
</dbReference>
<dbReference type="Pfam" id="PF08448">
    <property type="entry name" value="PAS_4"/>
    <property type="match status" value="2"/>
</dbReference>
<evidence type="ECO:0000259" key="6">
    <source>
        <dbReference type="PROSITE" id="PS50109"/>
    </source>
</evidence>
<dbReference type="SUPFAM" id="SSF55785">
    <property type="entry name" value="PYP-like sensor domain (PAS domain)"/>
    <property type="match status" value="2"/>
</dbReference>
<keyword evidence="3 4" id="KW-0597">Phosphoprotein</keyword>
<feature type="domain" description="Histidine kinase" evidence="6">
    <location>
        <begin position="473"/>
        <end position="693"/>
    </location>
</feature>
<dbReference type="CDD" id="cd17546">
    <property type="entry name" value="REC_hyHK_CKI1_RcsC-like"/>
    <property type="match status" value="1"/>
</dbReference>
<dbReference type="Gene3D" id="3.30.565.10">
    <property type="entry name" value="Histidine kinase-like ATPase, C-terminal domain"/>
    <property type="match status" value="1"/>
</dbReference>
<dbReference type="InterPro" id="IPR036097">
    <property type="entry name" value="HisK_dim/P_sf"/>
</dbReference>
<dbReference type="PRINTS" id="PR00344">
    <property type="entry name" value="BCTRLSENSOR"/>
</dbReference>
<dbReference type="RefSeq" id="WP_200379921.1">
    <property type="nucleotide sequence ID" value="NZ_NRRU01000111.1"/>
</dbReference>
<dbReference type="InterPro" id="IPR011006">
    <property type="entry name" value="CheY-like_superfamily"/>
</dbReference>
<evidence type="ECO:0000313" key="11">
    <source>
        <dbReference type="Proteomes" id="UP001041814"/>
    </source>
</evidence>
<dbReference type="InterPro" id="IPR004358">
    <property type="entry name" value="Sig_transdc_His_kin-like_C"/>
</dbReference>
<dbReference type="Gene3D" id="1.10.287.130">
    <property type="match status" value="1"/>
</dbReference>
<dbReference type="SMART" id="SM00448">
    <property type="entry name" value="REC"/>
    <property type="match status" value="2"/>
</dbReference>
<dbReference type="SUPFAM" id="SSF47384">
    <property type="entry name" value="Homodimeric domain of signal transducing histidine kinase"/>
    <property type="match status" value="1"/>
</dbReference>
<feature type="domain" description="PAS" evidence="8">
    <location>
        <begin position="325"/>
        <end position="395"/>
    </location>
</feature>
<keyword evidence="5" id="KW-0472">Membrane</keyword>
<dbReference type="InterPro" id="IPR013656">
    <property type="entry name" value="PAS_4"/>
</dbReference>
<dbReference type="EC" id="2.7.13.3" evidence="2"/>
<dbReference type="InterPro" id="IPR035965">
    <property type="entry name" value="PAS-like_dom_sf"/>
</dbReference>
<keyword evidence="10" id="KW-0808">Transferase</keyword>
<dbReference type="SMART" id="SM00086">
    <property type="entry name" value="PAC"/>
    <property type="match status" value="2"/>
</dbReference>
<dbReference type="Gene3D" id="3.30.450.20">
    <property type="entry name" value="PAS domain"/>
    <property type="match status" value="2"/>
</dbReference>
<name>A0ABS1E1J2_RUBGE</name>
<dbReference type="Gene3D" id="3.40.50.2300">
    <property type="match status" value="2"/>
</dbReference>
<evidence type="ECO:0000259" key="7">
    <source>
        <dbReference type="PROSITE" id="PS50110"/>
    </source>
</evidence>
<dbReference type="InterPro" id="IPR003661">
    <property type="entry name" value="HisK_dim/P_dom"/>
</dbReference>
<dbReference type="NCBIfam" id="TIGR00229">
    <property type="entry name" value="sensory_box"/>
    <property type="match status" value="2"/>
</dbReference>
<dbReference type="PROSITE" id="PS50109">
    <property type="entry name" value="HIS_KIN"/>
    <property type="match status" value="1"/>
</dbReference>
<dbReference type="CDD" id="cd00130">
    <property type="entry name" value="PAS"/>
    <property type="match status" value="2"/>
</dbReference>
<dbReference type="SUPFAM" id="SSF55874">
    <property type="entry name" value="ATPase domain of HSP90 chaperone/DNA topoisomerase II/histidine kinase"/>
    <property type="match status" value="1"/>
</dbReference>
<feature type="domain" description="PAC" evidence="9">
    <location>
        <begin position="397"/>
        <end position="448"/>
    </location>
</feature>
<keyword evidence="5" id="KW-1133">Transmembrane helix</keyword>
<feature type="transmembrane region" description="Helical" evidence="5">
    <location>
        <begin position="148"/>
        <end position="165"/>
    </location>
</feature>
<feature type="modified residue" description="4-aspartylphosphate" evidence="4">
    <location>
        <position position="765"/>
    </location>
</feature>
<evidence type="ECO:0000256" key="4">
    <source>
        <dbReference type="PROSITE-ProRule" id="PRU00169"/>
    </source>
</evidence>
<dbReference type="Proteomes" id="UP001041814">
    <property type="component" value="Unassembled WGS sequence"/>
</dbReference>
<evidence type="ECO:0000259" key="8">
    <source>
        <dbReference type="PROSITE" id="PS50112"/>
    </source>
</evidence>
<dbReference type="SMART" id="SM00387">
    <property type="entry name" value="HATPase_c"/>
    <property type="match status" value="1"/>
</dbReference>
<evidence type="ECO:0000256" key="5">
    <source>
        <dbReference type="SAM" id="Phobius"/>
    </source>
</evidence>
<dbReference type="CDD" id="cd16922">
    <property type="entry name" value="HATPase_EvgS-ArcB-TorS-like"/>
    <property type="match status" value="1"/>
</dbReference>
<keyword evidence="5" id="KW-0812">Transmembrane</keyword>
<dbReference type="InterPro" id="IPR000014">
    <property type="entry name" value="PAS"/>
</dbReference>
<protein>
    <recommendedName>
        <fullName evidence="2">histidine kinase</fullName>
        <ecNumber evidence="2">2.7.13.3</ecNumber>
    </recommendedName>
</protein>
<dbReference type="SUPFAM" id="SSF52172">
    <property type="entry name" value="CheY-like"/>
    <property type="match status" value="2"/>
</dbReference>
<dbReference type="InterPro" id="IPR036890">
    <property type="entry name" value="HATPase_C_sf"/>
</dbReference>
<feature type="domain" description="PAS" evidence="8">
    <location>
        <begin position="213"/>
        <end position="264"/>
    </location>
</feature>
<reference evidence="10" key="1">
    <citation type="submission" date="2017-08" db="EMBL/GenBank/DDBJ databases">
        <authorList>
            <person name="Imhoff J.F."/>
            <person name="Rahn T."/>
            <person name="Kuenzel S."/>
            <person name="Neulinger S.C."/>
        </authorList>
    </citation>
    <scope>NUCLEOTIDE SEQUENCE</scope>
    <source>
        <strain evidence="10">IM 151</strain>
    </source>
</reference>
<dbReference type="CDD" id="cd00082">
    <property type="entry name" value="HisKA"/>
    <property type="match status" value="1"/>
</dbReference>
<dbReference type="Pfam" id="PF02518">
    <property type="entry name" value="HATPase_c"/>
    <property type="match status" value="1"/>
</dbReference>
<evidence type="ECO:0000256" key="1">
    <source>
        <dbReference type="ARBA" id="ARBA00000085"/>
    </source>
</evidence>
<dbReference type="Pfam" id="PF00512">
    <property type="entry name" value="HisKA"/>
    <property type="match status" value="1"/>
</dbReference>
<proteinExistence type="predicted"/>